<keyword evidence="5 7" id="KW-0234">DNA repair</keyword>
<dbReference type="EMBL" id="DXBV01000115">
    <property type="protein sequence ID" value="HIZ31754.1"/>
    <property type="molecule type" value="Genomic_DNA"/>
</dbReference>
<dbReference type="HAMAP" id="MF_00203">
    <property type="entry name" value="UvrC"/>
    <property type="match status" value="1"/>
</dbReference>
<comment type="caution">
    <text evidence="11">The sequence shown here is derived from an EMBL/GenBank/DDBJ whole genome shotgun (WGS) entry which is preliminary data.</text>
</comment>
<organism evidence="11 12">
    <name type="scientific">Candidatus Allofournierella merdipullorum</name>
    <dbReference type="NCBI Taxonomy" id="2838595"/>
    <lineage>
        <taxon>Bacteria</taxon>
        <taxon>Bacillati</taxon>
        <taxon>Bacillota</taxon>
        <taxon>Clostridia</taxon>
        <taxon>Eubacteriales</taxon>
        <taxon>Oscillospiraceae</taxon>
        <taxon>Allofournierella</taxon>
    </lineage>
</organism>
<dbReference type="InterPro" id="IPR036876">
    <property type="entry name" value="UVR_dom_sf"/>
</dbReference>
<dbReference type="InterPro" id="IPR003583">
    <property type="entry name" value="Hlx-hairpin-Hlx_DNA-bd_motif"/>
</dbReference>
<dbReference type="SMART" id="SM00465">
    <property type="entry name" value="GIYc"/>
    <property type="match status" value="1"/>
</dbReference>
<dbReference type="PANTHER" id="PTHR30562:SF1">
    <property type="entry name" value="UVRABC SYSTEM PROTEIN C"/>
    <property type="match status" value="1"/>
</dbReference>
<comment type="subunit">
    <text evidence="7">Interacts with UvrB in an incision complex.</text>
</comment>
<feature type="domain" description="GIY-YIG" evidence="9">
    <location>
        <begin position="15"/>
        <end position="94"/>
    </location>
</feature>
<dbReference type="PROSITE" id="PS50165">
    <property type="entry name" value="UVRC"/>
    <property type="match status" value="1"/>
</dbReference>
<dbReference type="GO" id="GO:0009380">
    <property type="term" value="C:excinuclease repair complex"/>
    <property type="evidence" value="ECO:0007669"/>
    <property type="project" value="InterPro"/>
</dbReference>
<evidence type="ECO:0000256" key="4">
    <source>
        <dbReference type="ARBA" id="ARBA00022881"/>
    </source>
</evidence>
<protein>
    <recommendedName>
        <fullName evidence="7">UvrABC system protein C</fullName>
        <shortName evidence="7">Protein UvrC</shortName>
    </recommendedName>
    <alternativeName>
        <fullName evidence="7">Excinuclease ABC subunit C</fullName>
    </alternativeName>
</protein>
<dbReference type="InterPro" id="IPR047296">
    <property type="entry name" value="GIY-YIG_UvrC_Cho"/>
</dbReference>
<keyword evidence="2 7" id="KW-0227">DNA damage</keyword>
<dbReference type="SUPFAM" id="SSF47781">
    <property type="entry name" value="RuvA domain 2-like"/>
    <property type="match status" value="1"/>
</dbReference>
<comment type="function">
    <text evidence="7">The UvrABC repair system catalyzes the recognition and processing of DNA lesions. UvrC both incises the 5' and 3' sides of the lesion. The N-terminal half is responsible for the 3' incision and the C-terminal half is responsible for the 5' incision.</text>
</comment>
<evidence type="ECO:0000256" key="7">
    <source>
        <dbReference type="HAMAP-Rule" id="MF_00203"/>
    </source>
</evidence>
<comment type="subcellular location">
    <subcellularLocation>
        <location evidence="7">Cytoplasm</location>
    </subcellularLocation>
</comment>
<dbReference type="Gene3D" id="3.40.1440.10">
    <property type="entry name" value="GIY-YIG endonuclease"/>
    <property type="match status" value="1"/>
</dbReference>
<dbReference type="Pfam" id="PF14520">
    <property type="entry name" value="HHH_5"/>
    <property type="match status" value="1"/>
</dbReference>
<dbReference type="PROSITE" id="PS50164">
    <property type="entry name" value="GIY_YIG"/>
    <property type="match status" value="1"/>
</dbReference>
<sequence>MTKAELYEKAKMLPLLPGVYIIRDKRDEIIYIGKAKRLRTRVSQYFREGVPHDAKVTQMIEHAFTFDVIVCQSEFEALVLEASQIKAHTPKYNILLKDDKGYSYVKITKGEYPRISAALQKDDDGADYIGPFTSSFAVRQMVETAQDSFLLPRCNRRFPEDIGKGRPCLNAHIGKCMALCSGKISKEVYNEAVKGAIQLIRHGKKDILTVLRRRMEEAAERLDFEQAALLRDQIAAVEKVSAGQKVVVDETVEMDVMAFAASGSSSCAAILRYRKGRLADKREFVFKGSTDLDALREEFLPRYYLYGGEIPRRIAVDALPEAAEALEQLLGETRGAKAQLYVPQRGDVAQLVTMAYTNAVERLARESGRTDRGQRLLDETAALLGLEKPPHVIESYDISNWGEGTSVCGMVVFQDGRPLKSGYRRFKMRTVFGTDDFASMAEALSRRAGEYEKGAAGQFGVLPDLILLDGGKGQVSAVKAALAGTALAAVPLFGMVKDDHHRTRAIVTADGGEIAVSMHRGVFTFLSNIQEEVHRFSIEYQRASQKKKSYASSLTAIPGVGPATAKALLVHFKTVTAVREASAEELEQAKGVGAAAARRIFDWFRGGAALDKAPGTGDNEP</sequence>
<evidence type="ECO:0000256" key="6">
    <source>
        <dbReference type="ARBA" id="ARBA00023236"/>
    </source>
</evidence>
<feature type="domain" description="UVR" evidence="8">
    <location>
        <begin position="205"/>
        <end position="240"/>
    </location>
</feature>
<dbReference type="GO" id="GO:0009432">
    <property type="term" value="P:SOS response"/>
    <property type="evidence" value="ECO:0007669"/>
    <property type="project" value="UniProtKB-UniRule"/>
</dbReference>
<dbReference type="SUPFAM" id="SSF82771">
    <property type="entry name" value="GIY-YIG endonuclease"/>
    <property type="match status" value="1"/>
</dbReference>
<dbReference type="CDD" id="cd10434">
    <property type="entry name" value="GIY-YIG_UvrC_Cho"/>
    <property type="match status" value="1"/>
</dbReference>
<keyword evidence="3 7" id="KW-0228">DNA excision</keyword>
<dbReference type="InterPro" id="IPR000305">
    <property type="entry name" value="GIY-YIG_endonuc"/>
</dbReference>
<evidence type="ECO:0000256" key="3">
    <source>
        <dbReference type="ARBA" id="ARBA00022769"/>
    </source>
</evidence>
<dbReference type="GO" id="GO:0005737">
    <property type="term" value="C:cytoplasm"/>
    <property type="evidence" value="ECO:0007669"/>
    <property type="project" value="UniProtKB-SubCell"/>
</dbReference>
<dbReference type="InterPro" id="IPR010994">
    <property type="entry name" value="RuvA_2-like"/>
</dbReference>
<dbReference type="GO" id="GO:0003677">
    <property type="term" value="F:DNA binding"/>
    <property type="evidence" value="ECO:0007669"/>
    <property type="project" value="UniProtKB-UniRule"/>
</dbReference>
<dbReference type="NCBIfam" id="TIGR00194">
    <property type="entry name" value="uvrC"/>
    <property type="match status" value="1"/>
</dbReference>
<dbReference type="InterPro" id="IPR035901">
    <property type="entry name" value="GIY-YIG_endonuc_sf"/>
</dbReference>
<evidence type="ECO:0000313" key="11">
    <source>
        <dbReference type="EMBL" id="HIZ31754.1"/>
    </source>
</evidence>
<name>A0A9D2E688_9FIRM</name>
<proteinExistence type="inferred from homology"/>
<comment type="similarity">
    <text evidence="7">Belongs to the UvrC family.</text>
</comment>
<dbReference type="GO" id="GO:0009381">
    <property type="term" value="F:excinuclease ABC activity"/>
    <property type="evidence" value="ECO:0007669"/>
    <property type="project" value="UniProtKB-UniRule"/>
</dbReference>
<evidence type="ECO:0000259" key="10">
    <source>
        <dbReference type="PROSITE" id="PS50165"/>
    </source>
</evidence>
<reference evidence="11" key="1">
    <citation type="journal article" date="2021" name="PeerJ">
        <title>Extensive microbial diversity within the chicken gut microbiome revealed by metagenomics and culture.</title>
        <authorList>
            <person name="Gilroy R."/>
            <person name="Ravi A."/>
            <person name="Getino M."/>
            <person name="Pursley I."/>
            <person name="Horton D.L."/>
            <person name="Alikhan N.F."/>
            <person name="Baker D."/>
            <person name="Gharbi K."/>
            <person name="Hall N."/>
            <person name="Watson M."/>
            <person name="Adriaenssens E.M."/>
            <person name="Foster-Nyarko E."/>
            <person name="Jarju S."/>
            <person name="Secka A."/>
            <person name="Antonio M."/>
            <person name="Oren A."/>
            <person name="Chaudhuri R.R."/>
            <person name="La Ragione R."/>
            <person name="Hildebrand F."/>
            <person name="Pallen M.J."/>
        </authorList>
    </citation>
    <scope>NUCLEOTIDE SEQUENCE</scope>
    <source>
        <strain evidence="11">ChiGjej4B4-18154</strain>
    </source>
</reference>
<dbReference type="SUPFAM" id="SSF46600">
    <property type="entry name" value="C-terminal UvrC-binding domain of UvrB"/>
    <property type="match status" value="1"/>
</dbReference>
<reference evidence="11" key="2">
    <citation type="submission" date="2021-04" db="EMBL/GenBank/DDBJ databases">
        <authorList>
            <person name="Gilroy R."/>
        </authorList>
    </citation>
    <scope>NUCLEOTIDE SEQUENCE</scope>
    <source>
        <strain evidence="11">ChiGjej4B4-18154</strain>
    </source>
</reference>
<keyword evidence="6 7" id="KW-0742">SOS response</keyword>
<dbReference type="Pfam" id="PF22920">
    <property type="entry name" value="UvrC_RNaseH"/>
    <property type="match status" value="1"/>
</dbReference>
<dbReference type="Proteomes" id="UP000824035">
    <property type="component" value="Unassembled WGS sequence"/>
</dbReference>
<dbReference type="Gene3D" id="4.10.860.10">
    <property type="entry name" value="UVR domain"/>
    <property type="match status" value="1"/>
</dbReference>
<accession>A0A9D2E688</accession>
<dbReference type="InterPro" id="IPR001943">
    <property type="entry name" value="UVR_dom"/>
</dbReference>
<dbReference type="Pfam" id="PF01541">
    <property type="entry name" value="GIY-YIG"/>
    <property type="match status" value="1"/>
</dbReference>
<dbReference type="PANTHER" id="PTHR30562">
    <property type="entry name" value="UVRC/OXIDOREDUCTASE"/>
    <property type="match status" value="1"/>
</dbReference>
<keyword evidence="4 7" id="KW-0267">Excision nuclease</keyword>
<dbReference type="InterPro" id="IPR001162">
    <property type="entry name" value="UvrC_RNase_H_dom"/>
</dbReference>
<keyword evidence="1 7" id="KW-0963">Cytoplasm</keyword>
<gene>
    <name evidence="7 11" type="primary">uvrC</name>
    <name evidence="11" type="ORF">H9813_11075</name>
</gene>
<dbReference type="FunFam" id="3.40.1440.10:FF:000001">
    <property type="entry name" value="UvrABC system protein C"/>
    <property type="match status" value="1"/>
</dbReference>
<dbReference type="InterPro" id="IPR004791">
    <property type="entry name" value="UvrC"/>
</dbReference>
<dbReference type="Gene3D" id="1.10.150.20">
    <property type="entry name" value="5' to 3' exonuclease, C-terminal subdomain"/>
    <property type="match status" value="1"/>
</dbReference>
<dbReference type="Gene3D" id="3.30.420.340">
    <property type="entry name" value="UvrC, RNAse H endonuclease domain"/>
    <property type="match status" value="1"/>
</dbReference>
<evidence type="ECO:0000259" key="8">
    <source>
        <dbReference type="PROSITE" id="PS50151"/>
    </source>
</evidence>
<feature type="domain" description="UvrC family homology region profile" evidence="10">
    <location>
        <begin position="256"/>
        <end position="482"/>
    </location>
</feature>
<dbReference type="AlphaFoldDB" id="A0A9D2E688"/>
<dbReference type="InterPro" id="IPR038476">
    <property type="entry name" value="UvrC_RNase_H_dom_sf"/>
</dbReference>
<evidence type="ECO:0000256" key="5">
    <source>
        <dbReference type="ARBA" id="ARBA00023204"/>
    </source>
</evidence>
<dbReference type="SMART" id="SM00278">
    <property type="entry name" value="HhH1"/>
    <property type="match status" value="2"/>
</dbReference>
<dbReference type="InterPro" id="IPR050066">
    <property type="entry name" value="UvrABC_protein_C"/>
</dbReference>
<evidence type="ECO:0000256" key="2">
    <source>
        <dbReference type="ARBA" id="ARBA00022763"/>
    </source>
</evidence>
<evidence type="ECO:0000259" key="9">
    <source>
        <dbReference type="PROSITE" id="PS50164"/>
    </source>
</evidence>
<dbReference type="GO" id="GO:0006289">
    <property type="term" value="P:nucleotide-excision repair"/>
    <property type="evidence" value="ECO:0007669"/>
    <property type="project" value="UniProtKB-UniRule"/>
</dbReference>
<dbReference type="Pfam" id="PF02151">
    <property type="entry name" value="UVR"/>
    <property type="match status" value="1"/>
</dbReference>
<evidence type="ECO:0000256" key="1">
    <source>
        <dbReference type="ARBA" id="ARBA00022490"/>
    </source>
</evidence>
<dbReference type="PROSITE" id="PS50151">
    <property type="entry name" value="UVR"/>
    <property type="match status" value="1"/>
</dbReference>
<evidence type="ECO:0000313" key="12">
    <source>
        <dbReference type="Proteomes" id="UP000824035"/>
    </source>
</evidence>
<dbReference type="Pfam" id="PF08459">
    <property type="entry name" value="UvrC_RNaseH_dom"/>
    <property type="match status" value="1"/>
</dbReference>